<reference evidence="3" key="1">
    <citation type="submission" date="2015-09" db="EMBL/GenBank/DDBJ databases">
        <authorList>
            <consortium name="Pathogen Informatics"/>
        </authorList>
    </citation>
    <scope>NUCLEOTIDE SEQUENCE [LARGE SCALE GENOMIC DNA]</scope>
    <source>
        <strain evidence="3">Lake Konstanz</strain>
    </source>
</reference>
<feature type="compositionally biased region" description="Pro residues" evidence="1">
    <location>
        <begin position="266"/>
        <end position="276"/>
    </location>
</feature>
<feature type="compositionally biased region" description="Polar residues" evidence="1">
    <location>
        <begin position="461"/>
        <end position="473"/>
    </location>
</feature>
<feature type="region of interest" description="Disordered" evidence="1">
    <location>
        <begin position="554"/>
        <end position="575"/>
    </location>
</feature>
<feature type="region of interest" description="Disordered" evidence="1">
    <location>
        <begin position="179"/>
        <end position="307"/>
    </location>
</feature>
<feature type="region of interest" description="Disordered" evidence="1">
    <location>
        <begin position="124"/>
        <end position="152"/>
    </location>
</feature>
<dbReference type="Proteomes" id="UP000051952">
    <property type="component" value="Unassembled WGS sequence"/>
</dbReference>
<feature type="compositionally biased region" description="Polar residues" evidence="1">
    <location>
        <begin position="135"/>
        <end position="145"/>
    </location>
</feature>
<proteinExistence type="predicted"/>
<feature type="region of interest" description="Disordered" evidence="1">
    <location>
        <begin position="846"/>
        <end position="904"/>
    </location>
</feature>
<gene>
    <name evidence="2" type="ORF">BSAL_36930</name>
</gene>
<sequence length="904" mass="97860">MPTAASSRHSVNGAATNASILHHSSSSNNYVSPIRRETEDSVSDPSLLYRVLLKEEELRNRSLSNENGALKAEVRVLQVRSRANVFSRLDASRQHQQQQHRQSGASVDHACCVPNCYRNRTLNSTSSMEARRSRSIGSPQRSQSARPVVRRSSLRWADSNAETIDSEYVNVPLVSPSRDRYTHDSAPLLSPTSQRNKSSKTKLPTTAAQATRPIITSPPRRVAADDSSAGDQGTSPKRNHLPSGAQLPSGTQAVGAAHVTSLSPAPYNPKSPPIQPTSPLRSTGAQLSPRRSPLKAPVQKTPATPAAYKSDVHTNRCRGGFTTATTTDDPTSRAICLHHSTPRASCICDAGRHCSRPPYRAEAIASHITFENSTTSELYASVRKQIYRLKRRMVTGMKDMSQLQHMVSLYQDTASARISAAHEAAMSGIAGAMMSSTTTTASASAAPHTVHQARFGEDNRSNTFSRTHGSLRSSYRDAQPHEQHQRVTSSSTLPAAMDRHDHQRPPSSYAFSRPLVVEEGQHNATSTTTSTVASRMGKVFNSSVEVERNQQHAFADSGAYSSSLLEDDDEEPLPTERVGQINNQQQQQQQQQQQIRDHILCQHDDHRASSGSAIRHQEQHLYGGGPSSSTSSPTRHYQPRQQRQHGGGGSPSRKEVWIGGGHNQSTTSITVTTDDDVDGDNDLAQLRRPTSKAAQHSFDARGGIVNVSTTSSAATSSKAALLEAIRAAAAAPRRLPPQQSSSLRSSGGIPLGGYSSVRRSVDPLDIDQLLSASTVLYSPSQYRGSPQQQQHRQPRQSQAGVGGGGGSAQNSLMNSDASFFSTLRGDTDLDRYMKWKADFTQRLASDEAPAAGEESASFDAHAQHGTTKTTTSTSALLQRYRSTEQHVADDTDDDDGVNLSSPTF</sequence>
<feature type="compositionally biased region" description="Basic and acidic residues" evidence="1">
    <location>
        <begin position="474"/>
        <end position="485"/>
    </location>
</feature>
<feature type="compositionally biased region" description="Polar residues" evidence="1">
    <location>
        <begin position="277"/>
        <end position="286"/>
    </location>
</feature>
<feature type="region of interest" description="Disordered" evidence="1">
    <location>
        <begin position="456"/>
        <end position="509"/>
    </location>
</feature>
<protein>
    <submittedName>
        <fullName evidence="2">Uncharacterized protein</fullName>
    </submittedName>
</protein>
<dbReference type="VEuPathDB" id="TriTrypDB:BSAL_36930"/>
<feature type="region of interest" description="Disordered" evidence="1">
    <location>
        <begin position="619"/>
        <end position="683"/>
    </location>
</feature>
<dbReference type="AlphaFoldDB" id="A0A0S4JQ95"/>
<evidence type="ECO:0000313" key="2">
    <source>
        <dbReference type="EMBL" id="CUG92369.1"/>
    </source>
</evidence>
<feature type="compositionally biased region" description="Low complexity" evidence="1">
    <location>
        <begin position="779"/>
        <end position="798"/>
    </location>
</feature>
<organism evidence="2 3">
    <name type="scientific">Bodo saltans</name>
    <name type="common">Flagellated protozoan</name>
    <dbReference type="NCBI Taxonomy" id="75058"/>
    <lineage>
        <taxon>Eukaryota</taxon>
        <taxon>Discoba</taxon>
        <taxon>Euglenozoa</taxon>
        <taxon>Kinetoplastea</taxon>
        <taxon>Metakinetoplastina</taxon>
        <taxon>Eubodonida</taxon>
        <taxon>Bodonidae</taxon>
        <taxon>Bodo</taxon>
    </lineage>
</organism>
<evidence type="ECO:0000256" key="1">
    <source>
        <dbReference type="SAM" id="MobiDB-lite"/>
    </source>
</evidence>
<feature type="region of interest" description="Disordered" evidence="1">
    <location>
        <begin position="779"/>
        <end position="813"/>
    </location>
</feature>
<evidence type="ECO:0000313" key="3">
    <source>
        <dbReference type="Proteomes" id="UP000051952"/>
    </source>
</evidence>
<feature type="compositionally biased region" description="Low complexity" evidence="1">
    <location>
        <begin position="627"/>
        <end position="641"/>
    </location>
</feature>
<feature type="compositionally biased region" description="Polar residues" evidence="1">
    <location>
        <begin position="190"/>
        <end position="209"/>
    </location>
</feature>
<dbReference type="EMBL" id="CYKH01002037">
    <property type="protein sequence ID" value="CUG92369.1"/>
    <property type="molecule type" value="Genomic_DNA"/>
</dbReference>
<feature type="region of interest" description="Disordered" evidence="1">
    <location>
        <begin position="1"/>
        <end position="31"/>
    </location>
</feature>
<name>A0A0S4JQ95_BODSA</name>
<keyword evidence="3" id="KW-1185">Reference proteome</keyword>
<accession>A0A0S4JQ95</accession>